<feature type="signal peptide" evidence="2">
    <location>
        <begin position="1"/>
        <end position="25"/>
    </location>
</feature>
<evidence type="ECO:0000256" key="2">
    <source>
        <dbReference type="SAM" id="SignalP"/>
    </source>
</evidence>
<comment type="caution">
    <text evidence="3">The sequence shown here is derived from an EMBL/GenBank/DDBJ whole genome shotgun (WGS) entry which is preliminary data.</text>
</comment>
<evidence type="ECO:0008006" key="5">
    <source>
        <dbReference type="Google" id="ProtNLM"/>
    </source>
</evidence>
<evidence type="ECO:0000256" key="1">
    <source>
        <dbReference type="SAM" id="MobiDB-lite"/>
    </source>
</evidence>
<keyword evidence="4" id="KW-1185">Reference proteome</keyword>
<sequence>MKQAMKRITIAANVGAMIFSTCVFAQTGNNAKSASHGTQQTQPGRAGEDMSRAADPAKPQAASGTLMDKRQKAMSAEGASGASATGQMKQ</sequence>
<protein>
    <recommendedName>
        <fullName evidence="5">Pentapeptide MXKDX repeat protein</fullName>
    </recommendedName>
</protein>
<evidence type="ECO:0000313" key="3">
    <source>
        <dbReference type="EMBL" id="MCC8392253.1"/>
    </source>
</evidence>
<proteinExistence type="predicted"/>
<accession>A0ABS8JQW1</accession>
<keyword evidence="2" id="KW-0732">Signal</keyword>
<gene>
    <name evidence="3" type="ORF">LJ656_06595</name>
</gene>
<organism evidence="3 4">
    <name type="scientific">Paraburkholderia sejongensis</name>
    <dbReference type="NCBI Taxonomy" id="2886946"/>
    <lineage>
        <taxon>Bacteria</taxon>
        <taxon>Pseudomonadati</taxon>
        <taxon>Pseudomonadota</taxon>
        <taxon>Betaproteobacteria</taxon>
        <taxon>Burkholderiales</taxon>
        <taxon>Burkholderiaceae</taxon>
        <taxon>Paraburkholderia</taxon>
    </lineage>
</organism>
<feature type="chain" id="PRO_5045247365" description="Pentapeptide MXKDX repeat protein" evidence="2">
    <location>
        <begin position="26"/>
        <end position="90"/>
    </location>
</feature>
<reference evidence="3 4" key="1">
    <citation type="submission" date="2021-11" db="EMBL/GenBank/DDBJ databases">
        <authorList>
            <person name="Oh E.-T."/>
            <person name="Kim S.-B."/>
        </authorList>
    </citation>
    <scope>NUCLEOTIDE SEQUENCE [LARGE SCALE GENOMIC DNA]</scope>
    <source>
        <strain evidence="3 4">MMS20-SJTR3</strain>
    </source>
</reference>
<feature type="compositionally biased region" description="Low complexity" evidence="1">
    <location>
        <begin position="73"/>
        <end position="90"/>
    </location>
</feature>
<feature type="region of interest" description="Disordered" evidence="1">
    <location>
        <begin position="30"/>
        <end position="90"/>
    </location>
</feature>
<evidence type="ECO:0000313" key="4">
    <source>
        <dbReference type="Proteomes" id="UP001431019"/>
    </source>
</evidence>
<dbReference type="RefSeq" id="WP_230508467.1">
    <property type="nucleotide sequence ID" value="NZ_JAJITD010000003.1"/>
</dbReference>
<name>A0ABS8JQW1_9BURK</name>
<feature type="compositionally biased region" description="Polar residues" evidence="1">
    <location>
        <begin position="30"/>
        <end position="43"/>
    </location>
</feature>
<dbReference type="Proteomes" id="UP001431019">
    <property type="component" value="Unassembled WGS sequence"/>
</dbReference>
<dbReference type="EMBL" id="JAJITD010000003">
    <property type="protein sequence ID" value="MCC8392253.1"/>
    <property type="molecule type" value="Genomic_DNA"/>
</dbReference>